<accession>A0A8D6ZTU4</accession>
<keyword evidence="3" id="KW-0813">Transport</keyword>
<dbReference type="PANTHER" id="PTHR10332">
    <property type="entry name" value="EQUILIBRATIVE NUCLEOSIDE TRANSPORTER"/>
    <property type="match status" value="1"/>
</dbReference>
<evidence type="ECO:0000256" key="2">
    <source>
        <dbReference type="ARBA" id="ARBA00007965"/>
    </source>
</evidence>
<name>A0A8D6ZTU4_MUSAM</name>
<comment type="subcellular location">
    <subcellularLocation>
        <location evidence="1">Membrane</location>
        <topology evidence="1">Multi-pass membrane protein</topology>
    </subcellularLocation>
</comment>
<evidence type="ECO:0000256" key="5">
    <source>
        <dbReference type="ARBA" id="ARBA00022989"/>
    </source>
</evidence>
<gene>
    <name evidence="8" type="ORF">GSMUA_240160.1</name>
</gene>
<protein>
    <submittedName>
        <fullName evidence="8">(wild Malaysian banana) hypothetical protein</fullName>
    </submittedName>
</protein>
<sequence>MHQDNIKERTPAILRLIPSFYFTAKYGDQGWMIMLTSLLGLTIGYLTVCVLTEAPKGSKGGTRAKCLGKLACVLSFSWYILWGGPLLALAQRQGLVMLYRL</sequence>
<dbReference type="PANTHER" id="PTHR10332:SF30">
    <property type="entry name" value="EQUILIBRATIVE NUCLEOTIDE TRANSPORTER 2"/>
    <property type="match status" value="1"/>
</dbReference>
<dbReference type="AlphaFoldDB" id="A0A8D6ZTU4"/>
<comment type="similarity">
    <text evidence="2">Belongs to the SLC29A/ENT transporter (TC 2.A.57) family.</text>
</comment>
<dbReference type="GO" id="GO:0016020">
    <property type="term" value="C:membrane"/>
    <property type="evidence" value="ECO:0007669"/>
    <property type="project" value="UniProtKB-SubCell"/>
</dbReference>
<evidence type="ECO:0000256" key="6">
    <source>
        <dbReference type="ARBA" id="ARBA00023136"/>
    </source>
</evidence>
<keyword evidence="4 7" id="KW-0812">Transmembrane</keyword>
<evidence type="ECO:0000256" key="4">
    <source>
        <dbReference type="ARBA" id="ARBA00022692"/>
    </source>
</evidence>
<dbReference type="GO" id="GO:0005337">
    <property type="term" value="F:nucleoside transmembrane transporter activity"/>
    <property type="evidence" value="ECO:0007669"/>
    <property type="project" value="InterPro"/>
</dbReference>
<feature type="transmembrane region" description="Helical" evidence="7">
    <location>
        <begin position="31"/>
        <end position="54"/>
    </location>
</feature>
<dbReference type="InterPro" id="IPR002259">
    <property type="entry name" value="Eqnu_transpt"/>
</dbReference>
<evidence type="ECO:0000256" key="3">
    <source>
        <dbReference type="ARBA" id="ARBA00022448"/>
    </source>
</evidence>
<evidence type="ECO:0000313" key="8">
    <source>
        <dbReference type="EMBL" id="CAG1836047.1"/>
    </source>
</evidence>
<organism evidence="8">
    <name type="scientific">Musa acuminata subsp. malaccensis</name>
    <name type="common">Wild banana</name>
    <name type="synonym">Musa malaccensis</name>
    <dbReference type="NCBI Taxonomy" id="214687"/>
    <lineage>
        <taxon>Eukaryota</taxon>
        <taxon>Viridiplantae</taxon>
        <taxon>Streptophyta</taxon>
        <taxon>Embryophyta</taxon>
        <taxon>Tracheophyta</taxon>
        <taxon>Spermatophyta</taxon>
        <taxon>Magnoliopsida</taxon>
        <taxon>Liliopsida</taxon>
        <taxon>Zingiberales</taxon>
        <taxon>Musaceae</taxon>
        <taxon>Musa</taxon>
    </lineage>
</organism>
<keyword evidence="5 7" id="KW-1133">Transmembrane helix</keyword>
<reference evidence="8" key="1">
    <citation type="submission" date="2021-03" db="EMBL/GenBank/DDBJ databases">
        <authorList>
            <consortium name="Genoscope - CEA"/>
            <person name="William W."/>
        </authorList>
    </citation>
    <scope>NUCLEOTIDE SEQUENCE</scope>
    <source>
        <strain evidence="8">Doubled-haploid Pahang</strain>
    </source>
</reference>
<evidence type="ECO:0000256" key="1">
    <source>
        <dbReference type="ARBA" id="ARBA00004141"/>
    </source>
</evidence>
<evidence type="ECO:0000256" key="7">
    <source>
        <dbReference type="SAM" id="Phobius"/>
    </source>
</evidence>
<keyword evidence="6 7" id="KW-0472">Membrane</keyword>
<feature type="transmembrane region" description="Helical" evidence="7">
    <location>
        <begin position="66"/>
        <end position="90"/>
    </location>
</feature>
<dbReference type="EMBL" id="HG996474">
    <property type="protein sequence ID" value="CAG1836047.1"/>
    <property type="molecule type" value="Genomic_DNA"/>
</dbReference>
<proteinExistence type="inferred from homology"/>